<proteinExistence type="inferred from homology"/>
<dbReference type="InterPro" id="IPR050510">
    <property type="entry name" value="Cation_transp_ATPase_P-type"/>
</dbReference>
<dbReference type="GO" id="GO:0016887">
    <property type="term" value="F:ATP hydrolysis activity"/>
    <property type="evidence" value="ECO:0007669"/>
    <property type="project" value="InterPro"/>
</dbReference>
<dbReference type="SFLD" id="SFLDG00002">
    <property type="entry name" value="C1.7:_P-type_atpase_like"/>
    <property type="match status" value="1"/>
</dbReference>
<dbReference type="SFLD" id="SFLDS00003">
    <property type="entry name" value="Haloacid_Dehalogenase"/>
    <property type="match status" value="1"/>
</dbReference>
<dbReference type="Proteomes" id="UP000592294">
    <property type="component" value="Unassembled WGS sequence"/>
</dbReference>
<evidence type="ECO:0000256" key="10">
    <source>
        <dbReference type="SAM" id="Phobius"/>
    </source>
</evidence>
<comment type="subcellular location">
    <subcellularLocation>
        <location evidence="1">Cell membrane</location>
        <topology evidence="1">Multi-pass membrane protein</topology>
    </subcellularLocation>
</comment>
<evidence type="ECO:0000256" key="9">
    <source>
        <dbReference type="ARBA" id="ARBA00023136"/>
    </source>
</evidence>
<evidence type="ECO:0000256" key="3">
    <source>
        <dbReference type="ARBA" id="ARBA00022475"/>
    </source>
</evidence>
<dbReference type="PRINTS" id="PR00119">
    <property type="entry name" value="CATATPASE"/>
</dbReference>
<evidence type="ECO:0000256" key="4">
    <source>
        <dbReference type="ARBA" id="ARBA00022692"/>
    </source>
</evidence>
<keyword evidence="6" id="KW-0067">ATP-binding</keyword>
<feature type="transmembrane region" description="Helical" evidence="10">
    <location>
        <begin position="833"/>
        <end position="852"/>
    </location>
</feature>
<evidence type="ECO:0000256" key="7">
    <source>
        <dbReference type="ARBA" id="ARBA00022967"/>
    </source>
</evidence>
<feature type="transmembrane region" description="Helical" evidence="10">
    <location>
        <begin position="275"/>
        <end position="301"/>
    </location>
</feature>
<dbReference type="InterPro" id="IPR023298">
    <property type="entry name" value="ATPase_P-typ_TM_dom_sf"/>
</dbReference>
<dbReference type="PANTHER" id="PTHR43294:SF21">
    <property type="entry name" value="CATION TRANSPORTING ATPASE"/>
    <property type="match status" value="1"/>
</dbReference>
<dbReference type="InterPro" id="IPR023214">
    <property type="entry name" value="HAD_sf"/>
</dbReference>
<dbReference type="GO" id="GO:0005886">
    <property type="term" value="C:plasma membrane"/>
    <property type="evidence" value="ECO:0007669"/>
    <property type="project" value="UniProtKB-SubCell"/>
</dbReference>
<reference evidence="12 13" key="1">
    <citation type="submission" date="2020-06" db="EMBL/GenBank/DDBJ databases">
        <title>Whole-genome sequence of Allochromatium humboldtianum DSM 21881, type strain.</title>
        <authorList>
            <person name="Kyndt J.A."/>
            <person name="Meyer T.E."/>
        </authorList>
    </citation>
    <scope>NUCLEOTIDE SEQUENCE [LARGE SCALE GENOMIC DNA]</scope>
    <source>
        <strain evidence="12 13">DSM 21881</strain>
    </source>
</reference>
<dbReference type="GO" id="GO:0005524">
    <property type="term" value="F:ATP binding"/>
    <property type="evidence" value="ECO:0007669"/>
    <property type="project" value="UniProtKB-KW"/>
</dbReference>
<dbReference type="SUPFAM" id="SSF81665">
    <property type="entry name" value="Calcium ATPase, transmembrane domain M"/>
    <property type="match status" value="1"/>
</dbReference>
<dbReference type="GO" id="GO:0015662">
    <property type="term" value="F:P-type ion transporter activity"/>
    <property type="evidence" value="ECO:0007669"/>
    <property type="project" value="UniProtKB-ARBA"/>
</dbReference>
<dbReference type="SUPFAM" id="SSF81653">
    <property type="entry name" value="Calcium ATPase, transduction domain A"/>
    <property type="match status" value="1"/>
</dbReference>
<organism evidence="12 13">
    <name type="scientific">Allochromatium humboldtianum</name>
    <dbReference type="NCBI Taxonomy" id="504901"/>
    <lineage>
        <taxon>Bacteria</taxon>
        <taxon>Pseudomonadati</taxon>
        <taxon>Pseudomonadota</taxon>
        <taxon>Gammaproteobacteria</taxon>
        <taxon>Chromatiales</taxon>
        <taxon>Chromatiaceae</taxon>
        <taxon>Allochromatium</taxon>
    </lineage>
</organism>
<dbReference type="InterPro" id="IPR001757">
    <property type="entry name" value="P_typ_ATPase"/>
</dbReference>
<comment type="similarity">
    <text evidence="2">Belongs to the cation transport ATPase (P-type) (TC 3.A.3) family. Type IIA subfamily.</text>
</comment>
<dbReference type="PROSITE" id="PS00154">
    <property type="entry name" value="ATPASE_E1_E2"/>
    <property type="match status" value="1"/>
</dbReference>
<evidence type="ECO:0000256" key="6">
    <source>
        <dbReference type="ARBA" id="ARBA00022840"/>
    </source>
</evidence>
<dbReference type="SUPFAM" id="SSF81660">
    <property type="entry name" value="Metal cation-transporting ATPase, ATP-binding domain N"/>
    <property type="match status" value="1"/>
</dbReference>
<feature type="transmembrane region" description="Helical" evidence="10">
    <location>
        <begin position="872"/>
        <end position="890"/>
    </location>
</feature>
<keyword evidence="13" id="KW-1185">Reference proteome</keyword>
<dbReference type="InterPro" id="IPR044492">
    <property type="entry name" value="P_typ_ATPase_HD_dom"/>
</dbReference>
<dbReference type="InterPro" id="IPR036412">
    <property type="entry name" value="HAD-like_sf"/>
</dbReference>
<evidence type="ECO:0000256" key="5">
    <source>
        <dbReference type="ARBA" id="ARBA00022741"/>
    </source>
</evidence>
<dbReference type="Gene3D" id="3.40.1110.10">
    <property type="entry name" value="Calcium-transporting ATPase, cytoplasmic domain N"/>
    <property type="match status" value="1"/>
</dbReference>
<sequence>MTTPLQIHEVPASAVFTLLRGRLDGLRPAEVESRRREIGPNRLRPPSRWRWARLLAKHAFNFFSLLLDLAAGVCFVADAIQPGEGMGLLGLALLGVSVLNVLFAFAQEMRAEQAMEALKRFLPQQVRVRRDGVECQVLAEELVPGDVLLVGEGDRIAADARLVESEDLLVNNAPLTGESRSQALRTTAAKGRLIESPNILFAGCGVLRGRGTAVVFATGHRTELGKIAALSRDVRRAPSPLQRETGRMVRVLTLIAVVMGLIFFAYGVASGRSLWINIVFMLGIIVANVPEGLLPTFTLALSMAGLRLAHKQVLVKNLEAVESLGAVHVICTDKTGTLTLNRLAISDLVDPVSGESMDAPDGRRGLLEAALIASELRPATGAGAGRSRWSGDPLDVALAEYHAEQVGPPDRLLAETLRHFPFDLARRREAGVFAEGDEILFAIKGAWESLRPLIGQIQAGAGQTYIADERTLAVCDAAVHRLSSQGRRVIAVAARRLERLPDPKAPEESLERGLVLRGLIALDDPIRPEAPPAVSRCQGAGIQVVLITGDHPDTAEAVARACGILRPDESAERRILHGEELERLREHQLVERLREGVAVFARTTPEQKMKIVLALKRLGLVVAMTGDGVNDSPALKAADVGIAMGASGTDVAREAADIVLLDDNFASITAGVEEGRAVFANMRRFTTYVLASNVPEIAPFLLYILLPVPLALTVIQILSIDLGTDLLPAIGLGREPPERDLMHQPPRRRDERLLSWPLMRTAYLFLGLIQAAFSLALFFLVLDLGGWTWGQELAETAPLYQSATGITLAAIMLMQVGNVIARRSEHGSGLDRGLFANRLILLGIAVEILLSWAVLYAEPVRAVLNTGPVEPWIYGLAWLGLPLVFGLDGLRKHLAGSCLRAL</sequence>
<dbReference type="InterPro" id="IPR023299">
    <property type="entry name" value="ATPase_P-typ_cyto_dom_N"/>
</dbReference>
<dbReference type="NCBIfam" id="TIGR01494">
    <property type="entry name" value="ATPase_P-type"/>
    <property type="match status" value="2"/>
</dbReference>
<evidence type="ECO:0000313" key="13">
    <source>
        <dbReference type="Proteomes" id="UP000592294"/>
    </source>
</evidence>
<keyword evidence="5" id="KW-0547">Nucleotide-binding</keyword>
<feature type="transmembrane region" description="Helical" evidence="10">
    <location>
        <begin position="59"/>
        <end position="80"/>
    </location>
</feature>
<dbReference type="InterPro" id="IPR006068">
    <property type="entry name" value="ATPase_P-typ_cation-transptr_C"/>
</dbReference>
<keyword evidence="4 10" id="KW-0812">Transmembrane</keyword>
<dbReference type="RefSeq" id="WP_176977711.1">
    <property type="nucleotide sequence ID" value="NZ_JABZEO010000014.1"/>
</dbReference>
<dbReference type="PANTHER" id="PTHR43294">
    <property type="entry name" value="SODIUM/POTASSIUM-TRANSPORTING ATPASE SUBUNIT ALPHA"/>
    <property type="match status" value="1"/>
</dbReference>
<keyword evidence="9 10" id="KW-0472">Membrane</keyword>
<feature type="transmembrane region" description="Helical" evidence="10">
    <location>
        <begin position="799"/>
        <end position="821"/>
    </location>
</feature>
<evidence type="ECO:0000256" key="2">
    <source>
        <dbReference type="ARBA" id="ARBA00005675"/>
    </source>
</evidence>
<dbReference type="PRINTS" id="PR00120">
    <property type="entry name" value="HATPASE"/>
</dbReference>
<evidence type="ECO:0000313" key="12">
    <source>
        <dbReference type="EMBL" id="NVZ10986.1"/>
    </source>
</evidence>
<protein>
    <submittedName>
        <fullName evidence="12">Cation-transporting P-type ATPase</fullName>
    </submittedName>
</protein>
<feature type="transmembrane region" description="Helical" evidence="10">
    <location>
        <begin position="86"/>
        <end position="106"/>
    </location>
</feature>
<name>A0A850RFL4_9GAMM</name>
<dbReference type="Pfam" id="PF00689">
    <property type="entry name" value="Cation_ATPase_C"/>
    <property type="match status" value="1"/>
</dbReference>
<dbReference type="InterPro" id="IPR008250">
    <property type="entry name" value="ATPase_P-typ_transduc_dom_A_sf"/>
</dbReference>
<feature type="domain" description="Cation-transporting P-type ATPase N-terminal" evidence="11">
    <location>
        <begin position="6"/>
        <end position="79"/>
    </location>
</feature>
<feature type="transmembrane region" description="Helical" evidence="10">
    <location>
        <begin position="753"/>
        <end position="779"/>
    </location>
</feature>
<dbReference type="SUPFAM" id="SSF56784">
    <property type="entry name" value="HAD-like"/>
    <property type="match status" value="1"/>
</dbReference>
<dbReference type="Pfam" id="PF00122">
    <property type="entry name" value="E1-E2_ATPase"/>
    <property type="match status" value="1"/>
</dbReference>
<dbReference type="InterPro" id="IPR018303">
    <property type="entry name" value="ATPase_P-typ_P_site"/>
</dbReference>
<dbReference type="FunFam" id="3.40.50.1000:FF:000028">
    <property type="entry name" value="Calcium-transporting P-type ATPase, putative"/>
    <property type="match status" value="1"/>
</dbReference>
<evidence type="ECO:0000256" key="1">
    <source>
        <dbReference type="ARBA" id="ARBA00004651"/>
    </source>
</evidence>
<dbReference type="Gene3D" id="2.70.150.10">
    <property type="entry name" value="Calcium-transporting ATPase, cytoplasmic transduction domain A"/>
    <property type="match status" value="1"/>
</dbReference>
<dbReference type="Pfam" id="PF00690">
    <property type="entry name" value="Cation_ATPase_N"/>
    <property type="match status" value="1"/>
</dbReference>
<dbReference type="Gene3D" id="1.20.1110.10">
    <property type="entry name" value="Calcium-transporting ATPase, transmembrane domain"/>
    <property type="match status" value="1"/>
</dbReference>
<dbReference type="Gene3D" id="3.40.50.1000">
    <property type="entry name" value="HAD superfamily/HAD-like"/>
    <property type="match status" value="1"/>
</dbReference>
<evidence type="ECO:0000259" key="11">
    <source>
        <dbReference type="SMART" id="SM00831"/>
    </source>
</evidence>
<keyword evidence="3" id="KW-1003">Cell membrane</keyword>
<comment type="caution">
    <text evidence="12">The sequence shown here is derived from an EMBL/GenBank/DDBJ whole genome shotgun (WGS) entry which is preliminary data.</text>
</comment>
<feature type="transmembrane region" description="Helical" evidence="10">
    <location>
        <begin position="251"/>
        <end position="269"/>
    </location>
</feature>
<dbReference type="EMBL" id="JABZEO010000014">
    <property type="protein sequence ID" value="NVZ10986.1"/>
    <property type="molecule type" value="Genomic_DNA"/>
</dbReference>
<dbReference type="AlphaFoldDB" id="A0A850RFL4"/>
<keyword evidence="8 10" id="KW-1133">Transmembrane helix</keyword>
<dbReference type="SFLD" id="SFLDF00027">
    <property type="entry name" value="p-type_atpase"/>
    <property type="match status" value="1"/>
</dbReference>
<dbReference type="InterPro" id="IPR059000">
    <property type="entry name" value="ATPase_P-type_domA"/>
</dbReference>
<keyword evidence="7" id="KW-1278">Translocase</keyword>
<accession>A0A850RFL4</accession>
<evidence type="ECO:0000256" key="8">
    <source>
        <dbReference type="ARBA" id="ARBA00022989"/>
    </source>
</evidence>
<dbReference type="SMART" id="SM00831">
    <property type="entry name" value="Cation_ATPase_N"/>
    <property type="match status" value="1"/>
</dbReference>
<gene>
    <name evidence="12" type="ORF">HW932_17145</name>
</gene>
<dbReference type="Pfam" id="PF00702">
    <property type="entry name" value="Hydrolase"/>
    <property type="match status" value="1"/>
</dbReference>
<dbReference type="InterPro" id="IPR004014">
    <property type="entry name" value="ATPase_P-typ_cation-transptr_N"/>
</dbReference>